<organism evidence="2 3">
    <name type="scientific">Lentzea fradiae</name>
    <dbReference type="NCBI Taxonomy" id="200378"/>
    <lineage>
        <taxon>Bacteria</taxon>
        <taxon>Bacillati</taxon>
        <taxon>Actinomycetota</taxon>
        <taxon>Actinomycetes</taxon>
        <taxon>Pseudonocardiales</taxon>
        <taxon>Pseudonocardiaceae</taxon>
        <taxon>Lentzea</taxon>
    </lineage>
</organism>
<keyword evidence="2" id="KW-0378">Hydrolase</keyword>
<name>A0A1G8D7G5_9PSEU</name>
<sequence length="275" mass="30297">MKVRLHYHEEGPGNEAGADNAETLVLLHGGGPGASALSNFRANIPVFAKSFRVLAVDLPGYGRSDKPAEHDQYFSFASRAVKDLLDDLEVERAHILGNSLGGGTAVRFALDHGTRAGRLVLMGPGGLSLNVFSPDPTEGVRKLSAFARTPTREKIEEFLRIMVFDQSLVTDELIDERFEAASKPEALRAMAALGKSFSGPDFELGMLWREAYKLRQRVLLVWGREDRVNPLDGALLALKLIPRARLHVFGGCGHWAQLEKFDEFNRLALDFLSEA</sequence>
<accession>A0A1G8D7G5</accession>
<feature type="domain" description="AB hydrolase-1" evidence="1">
    <location>
        <begin position="24"/>
        <end position="260"/>
    </location>
</feature>
<dbReference type="PRINTS" id="PR00111">
    <property type="entry name" value="ABHYDROLASE"/>
</dbReference>
<dbReference type="PANTHER" id="PTHR46438">
    <property type="entry name" value="ALPHA/BETA-HYDROLASES SUPERFAMILY PROTEIN"/>
    <property type="match status" value="1"/>
</dbReference>
<proteinExistence type="predicted"/>
<dbReference type="Proteomes" id="UP000199623">
    <property type="component" value="Unassembled WGS sequence"/>
</dbReference>
<dbReference type="GO" id="GO:0016787">
    <property type="term" value="F:hydrolase activity"/>
    <property type="evidence" value="ECO:0007669"/>
    <property type="project" value="UniProtKB-KW"/>
</dbReference>
<keyword evidence="3" id="KW-1185">Reference proteome</keyword>
<dbReference type="InterPro" id="IPR029058">
    <property type="entry name" value="AB_hydrolase_fold"/>
</dbReference>
<gene>
    <name evidence="2" type="ORF">SAMN05216553_12656</name>
</gene>
<reference evidence="3" key="1">
    <citation type="submission" date="2016-10" db="EMBL/GenBank/DDBJ databases">
        <authorList>
            <person name="Varghese N."/>
            <person name="Submissions S."/>
        </authorList>
    </citation>
    <scope>NUCLEOTIDE SEQUENCE [LARGE SCALE GENOMIC DNA]</scope>
    <source>
        <strain evidence="3">CGMCC 4.3506</strain>
    </source>
</reference>
<dbReference type="EMBL" id="FNCC01000026">
    <property type="protein sequence ID" value="SDH53473.1"/>
    <property type="molecule type" value="Genomic_DNA"/>
</dbReference>
<dbReference type="OrthoDB" id="9801162at2"/>
<dbReference type="NCBIfam" id="NF045632">
    <property type="entry name" value="hydroxlase_HsaD"/>
    <property type="match status" value="1"/>
</dbReference>
<dbReference type="SUPFAM" id="SSF53474">
    <property type="entry name" value="alpha/beta-Hydrolases"/>
    <property type="match status" value="1"/>
</dbReference>
<dbReference type="STRING" id="200378.SAMN05216553_12656"/>
<dbReference type="PRINTS" id="PR00412">
    <property type="entry name" value="EPOXHYDRLASE"/>
</dbReference>
<evidence type="ECO:0000259" key="1">
    <source>
        <dbReference type="Pfam" id="PF00561"/>
    </source>
</evidence>
<dbReference type="Gene3D" id="3.40.50.1820">
    <property type="entry name" value="alpha/beta hydrolase"/>
    <property type="match status" value="1"/>
</dbReference>
<dbReference type="InterPro" id="IPR000073">
    <property type="entry name" value="AB_hydrolase_1"/>
</dbReference>
<evidence type="ECO:0000313" key="3">
    <source>
        <dbReference type="Proteomes" id="UP000199623"/>
    </source>
</evidence>
<dbReference type="InterPro" id="IPR054676">
    <property type="entry name" value="HsaD"/>
</dbReference>
<dbReference type="PANTHER" id="PTHR46438:SF11">
    <property type="entry name" value="LIPASE-RELATED"/>
    <property type="match status" value="1"/>
</dbReference>
<protein>
    <submittedName>
        <fullName evidence="2">4,5:9,10-diseco-3-hydroxy-5,9,17-trioxoandrosta-1(10),2-diene-4-oate hydrolase</fullName>
    </submittedName>
</protein>
<evidence type="ECO:0000313" key="2">
    <source>
        <dbReference type="EMBL" id="SDH53473.1"/>
    </source>
</evidence>
<dbReference type="InterPro" id="IPR000639">
    <property type="entry name" value="Epox_hydrolase-like"/>
</dbReference>
<dbReference type="RefSeq" id="WP_090060050.1">
    <property type="nucleotide sequence ID" value="NZ_FNCC01000026.1"/>
</dbReference>
<dbReference type="AlphaFoldDB" id="A0A1G8D7G5"/>
<dbReference type="Pfam" id="PF00561">
    <property type="entry name" value="Abhydrolase_1"/>
    <property type="match status" value="1"/>
</dbReference>